<evidence type="ECO:0000256" key="2">
    <source>
        <dbReference type="ARBA" id="ARBA00022475"/>
    </source>
</evidence>
<feature type="transmembrane region" description="Helical" evidence="6">
    <location>
        <begin position="114"/>
        <end position="134"/>
    </location>
</feature>
<keyword evidence="3 6" id="KW-0812">Transmembrane</keyword>
<evidence type="ECO:0000313" key="8">
    <source>
        <dbReference type="Proteomes" id="UP001629214"/>
    </source>
</evidence>
<feature type="transmembrane region" description="Helical" evidence="6">
    <location>
        <begin position="169"/>
        <end position="187"/>
    </location>
</feature>
<keyword evidence="4 6" id="KW-1133">Transmembrane helix</keyword>
<comment type="subcellular location">
    <subcellularLocation>
        <location evidence="1">Cell membrane</location>
        <topology evidence="1">Multi-pass membrane protein</topology>
    </subcellularLocation>
</comment>
<gene>
    <name evidence="7" type="ORF">PQR63_04160</name>
</gene>
<comment type="similarity">
    <text evidence="6">Belongs to the BI1 family.</text>
</comment>
<feature type="transmembrane region" description="Helical" evidence="6">
    <location>
        <begin position="81"/>
        <end position="102"/>
    </location>
</feature>
<proteinExistence type="inferred from homology"/>
<evidence type="ECO:0000256" key="3">
    <source>
        <dbReference type="ARBA" id="ARBA00022692"/>
    </source>
</evidence>
<keyword evidence="5 6" id="KW-0472">Membrane</keyword>
<reference evidence="7 8" key="1">
    <citation type="journal article" date="2024" name="Chem. Sci.">
        <title>Discovery of megapolipeptins by genome mining of a Burkholderiales bacteria collection.</title>
        <authorList>
            <person name="Paulo B.S."/>
            <person name="Recchia M.J.J."/>
            <person name="Lee S."/>
            <person name="Fergusson C.H."/>
            <person name="Romanowski S.B."/>
            <person name="Hernandez A."/>
            <person name="Krull N."/>
            <person name="Liu D.Y."/>
            <person name="Cavanagh H."/>
            <person name="Bos A."/>
            <person name="Gray C.A."/>
            <person name="Murphy B.T."/>
            <person name="Linington R.G."/>
            <person name="Eustaquio A.S."/>
        </authorList>
    </citation>
    <scope>NUCLEOTIDE SEQUENCE [LARGE SCALE GENOMIC DNA]</scope>
    <source>
        <strain evidence="7 8">RL21-008-BIB-B</strain>
    </source>
</reference>
<evidence type="ECO:0000313" key="7">
    <source>
        <dbReference type="EMBL" id="MFL9877561.1"/>
    </source>
</evidence>
<dbReference type="EMBL" id="JAQQFR010000002">
    <property type="protein sequence ID" value="MFL9877561.1"/>
    <property type="molecule type" value="Genomic_DNA"/>
</dbReference>
<accession>A0ABW8Z5E9</accession>
<keyword evidence="2" id="KW-1003">Cell membrane</keyword>
<dbReference type="PANTHER" id="PTHR23291:SF115">
    <property type="entry name" value="MODULATOR OF FTSH PROTEASE YCCA"/>
    <property type="match status" value="1"/>
</dbReference>
<name>A0ABW8Z5E9_9BURK</name>
<evidence type="ECO:0000256" key="1">
    <source>
        <dbReference type="ARBA" id="ARBA00004651"/>
    </source>
</evidence>
<organism evidence="7 8">
    <name type="scientific">Herbaspirillum rhizosphaerae</name>
    <dbReference type="NCBI Taxonomy" id="346179"/>
    <lineage>
        <taxon>Bacteria</taxon>
        <taxon>Pseudomonadati</taxon>
        <taxon>Pseudomonadota</taxon>
        <taxon>Betaproteobacteria</taxon>
        <taxon>Burkholderiales</taxon>
        <taxon>Oxalobacteraceae</taxon>
        <taxon>Herbaspirillum</taxon>
    </lineage>
</organism>
<keyword evidence="8" id="KW-1185">Reference proteome</keyword>
<feature type="transmembrane region" description="Helical" evidence="6">
    <location>
        <begin position="146"/>
        <end position="163"/>
    </location>
</feature>
<comment type="caution">
    <text evidence="7">The sequence shown here is derived from an EMBL/GenBank/DDBJ whole genome shotgun (WGS) entry which is preliminary data.</text>
</comment>
<sequence length="230" mass="24949">MSQYPQNAFESVSTGAVARNRVLRNTYWLLALSMIPTVLGAWLGVQMHFSMFAGSPMIGFVVFMAVAFGFFYAIEKTKNSGLGVAVLLGFTFFMGLMLSRLIEYTLGYSNGGTLIMTAFGGTALIFGVMATVATVSKRDFSGMSKWLFAGLLVIVVASLANIFLQLPALQLTISVVAIAIFSAYILFDVQQVINGGETNYISATLRIYLDVYNVFVNLLSILGIFGGNRD</sequence>
<dbReference type="Pfam" id="PF01027">
    <property type="entry name" value="Bax1-I"/>
    <property type="match status" value="1"/>
</dbReference>
<dbReference type="PANTHER" id="PTHR23291">
    <property type="entry name" value="BAX INHIBITOR-RELATED"/>
    <property type="match status" value="1"/>
</dbReference>
<dbReference type="InterPro" id="IPR006214">
    <property type="entry name" value="Bax_inhibitor_1-related"/>
</dbReference>
<protein>
    <submittedName>
        <fullName evidence="7">Bax inhibitor-1/YccA family protein</fullName>
    </submittedName>
</protein>
<dbReference type="CDD" id="cd10433">
    <property type="entry name" value="YccA_like"/>
    <property type="match status" value="1"/>
</dbReference>
<feature type="transmembrane region" description="Helical" evidence="6">
    <location>
        <begin position="27"/>
        <end position="45"/>
    </location>
</feature>
<evidence type="ECO:0000256" key="6">
    <source>
        <dbReference type="RuleBase" id="RU004379"/>
    </source>
</evidence>
<dbReference type="Proteomes" id="UP001629214">
    <property type="component" value="Unassembled WGS sequence"/>
</dbReference>
<feature type="transmembrane region" description="Helical" evidence="6">
    <location>
        <begin position="51"/>
        <end position="74"/>
    </location>
</feature>
<evidence type="ECO:0000256" key="4">
    <source>
        <dbReference type="ARBA" id="ARBA00022989"/>
    </source>
</evidence>
<evidence type="ECO:0000256" key="5">
    <source>
        <dbReference type="ARBA" id="ARBA00023136"/>
    </source>
</evidence>
<dbReference type="RefSeq" id="WP_408165880.1">
    <property type="nucleotide sequence ID" value="NZ_JAQQFR010000002.1"/>
</dbReference>
<feature type="transmembrane region" description="Helical" evidence="6">
    <location>
        <begin position="207"/>
        <end position="227"/>
    </location>
</feature>